<sequence>MLRPPGPISPSATAIRPGAAWVAAAITGPPPSLPHPDEAQLLLLRDGVQQRPQLAANNAEDFAHLRRGKQAHRACAPLICRAMRQSSAMKLAALALSRRVDGSGRSGKDSHHVGGHRR</sequence>
<dbReference type="AlphaFoldDB" id="A0A0H2MA43"/>
<dbReference type="PATRIC" id="fig|34073.19.peg.1651"/>
<dbReference type="EMBL" id="JZWI01000007">
    <property type="protein sequence ID" value="KLN57532.1"/>
    <property type="molecule type" value="Genomic_DNA"/>
</dbReference>
<keyword evidence="3" id="KW-1185">Reference proteome</keyword>
<comment type="caution">
    <text evidence="2">The sequence shown here is derived from an EMBL/GenBank/DDBJ whole genome shotgun (WGS) entry which is preliminary data.</text>
</comment>
<proteinExistence type="predicted"/>
<gene>
    <name evidence="2" type="ORF">VPARA_16130</name>
</gene>
<feature type="region of interest" description="Disordered" evidence="1">
    <location>
        <begin position="97"/>
        <end position="118"/>
    </location>
</feature>
<organism evidence="2 3">
    <name type="scientific">Variovorax paradoxus</name>
    <dbReference type="NCBI Taxonomy" id="34073"/>
    <lineage>
        <taxon>Bacteria</taxon>
        <taxon>Pseudomonadati</taxon>
        <taxon>Pseudomonadota</taxon>
        <taxon>Betaproteobacteria</taxon>
        <taxon>Burkholderiales</taxon>
        <taxon>Comamonadaceae</taxon>
        <taxon>Variovorax</taxon>
    </lineage>
</organism>
<evidence type="ECO:0000313" key="2">
    <source>
        <dbReference type="EMBL" id="KLN57532.1"/>
    </source>
</evidence>
<reference evidence="2 3" key="1">
    <citation type="submission" date="2015-03" db="EMBL/GenBank/DDBJ databases">
        <title>Genome sequence of Variovorax paradoxus TBEA6.</title>
        <authorList>
            <person name="Poehlein A."/>
            <person name="Schuldes J."/>
            <person name="Wuebbeler J.H."/>
            <person name="Hiessl S."/>
            <person name="Steinbuechel A."/>
            <person name="Daniel R."/>
        </authorList>
    </citation>
    <scope>NUCLEOTIDE SEQUENCE [LARGE SCALE GENOMIC DNA]</scope>
    <source>
        <strain evidence="2 3">TBEA6</strain>
    </source>
</reference>
<dbReference type="Proteomes" id="UP000035170">
    <property type="component" value="Unassembled WGS sequence"/>
</dbReference>
<dbReference type="RefSeq" id="WP_230682828.1">
    <property type="nucleotide sequence ID" value="NZ_JZWI01000007.1"/>
</dbReference>
<evidence type="ECO:0000313" key="3">
    <source>
        <dbReference type="Proteomes" id="UP000035170"/>
    </source>
</evidence>
<accession>A0A0H2MA43</accession>
<name>A0A0H2MA43_VARPD</name>
<evidence type="ECO:0000256" key="1">
    <source>
        <dbReference type="SAM" id="MobiDB-lite"/>
    </source>
</evidence>
<protein>
    <submittedName>
        <fullName evidence="2">Uncharacterized protein</fullName>
    </submittedName>
</protein>
<feature type="compositionally biased region" description="Basic and acidic residues" evidence="1">
    <location>
        <begin position="98"/>
        <end position="112"/>
    </location>
</feature>